<evidence type="ECO:0000256" key="8">
    <source>
        <dbReference type="PIRSR" id="PIRSR006809-2"/>
    </source>
</evidence>
<dbReference type="InterPro" id="IPR005225">
    <property type="entry name" value="Small_GTP-bd"/>
</dbReference>
<dbReference type="PIRSF" id="PIRSF006809">
    <property type="entry name" value="GTP-binding_hflX_prd"/>
    <property type="match status" value="1"/>
</dbReference>
<organism evidence="11 12">
    <name type="scientific">Candidatus Tanganyikabacteria bacterium</name>
    <dbReference type="NCBI Taxonomy" id="2961651"/>
    <lineage>
        <taxon>Bacteria</taxon>
        <taxon>Bacillati</taxon>
        <taxon>Candidatus Sericytochromatia</taxon>
        <taxon>Candidatus Tanganyikabacteria</taxon>
    </lineage>
</organism>
<dbReference type="Pfam" id="PF01926">
    <property type="entry name" value="MMR_HSR1"/>
    <property type="match status" value="1"/>
</dbReference>
<dbReference type="InterPro" id="IPR032305">
    <property type="entry name" value="GTP-bd_M"/>
</dbReference>
<dbReference type="InterPro" id="IPR027417">
    <property type="entry name" value="P-loop_NTPase"/>
</dbReference>
<name>A0A938BIM1_9BACT</name>
<dbReference type="Pfam" id="PF13167">
    <property type="entry name" value="GTP-bdg_N"/>
    <property type="match status" value="1"/>
</dbReference>
<evidence type="ECO:0000313" key="12">
    <source>
        <dbReference type="Proteomes" id="UP000703893"/>
    </source>
</evidence>
<reference evidence="11 12" key="1">
    <citation type="submission" date="2019-03" db="EMBL/GenBank/DDBJ databases">
        <title>Lake Tanganyika Metagenome-Assembled Genomes (MAGs).</title>
        <authorList>
            <person name="Tran P."/>
        </authorList>
    </citation>
    <scope>NUCLEOTIDE SEQUENCE [LARGE SCALE GENOMIC DNA]</scope>
    <source>
        <strain evidence="11">K_DeepCast_65m_m2_236</strain>
    </source>
</reference>
<feature type="binding site" evidence="7">
    <location>
        <begin position="287"/>
        <end position="290"/>
    </location>
    <ligand>
        <name>GTP</name>
        <dbReference type="ChEBI" id="CHEBI:37565"/>
    </ligand>
</feature>
<evidence type="ECO:0000256" key="9">
    <source>
        <dbReference type="SAM" id="MobiDB-lite"/>
    </source>
</evidence>
<comment type="subunit">
    <text evidence="6">Monomer. Associates with the 50S ribosomal subunit.</text>
</comment>
<proteinExistence type="inferred from homology"/>
<dbReference type="PANTHER" id="PTHR10229">
    <property type="entry name" value="GTP-BINDING PROTEIN HFLX"/>
    <property type="match status" value="1"/>
</dbReference>
<dbReference type="AlphaFoldDB" id="A0A938BIM1"/>
<evidence type="ECO:0000256" key="3">
    <source>
        <dbReference type="ARBA" id="ARBA00022741"/>
    </source>
</evidence>
<keyword evidence="2 8" id="KW-0479">Metal-binding</keyword>
<feature type="binding site" evidence="7">
    <location>
        <begin position="240"/>
        <end position="247"/>
    </location>
    <ligand>
        <name>GTP</name>
        <dbReference type="ChEBI" id="CHEBI:37565"/>
    </ligand>
</feature>
<evidence type="ECO:0000256" key="5">
    <source>
        <dbReference type="ARBA" id="ARBA00023134"/>
    </source>
</evidence>
<dbReference type="Gene3D" id="6.10.250.2860">
    <property type="match status" value="1"/>
</dbReference>
<evidence type="ECO:0000256" key="7">
    <source>
        <dbReference type="PIRSR" id="PIRSR006809-1"/>
    </source>
</evidence>
<evidence type="ECO:0000256" key="4">
    <source>
        <dbReference type="ARBA" id="ARBA00022842"/>
    </source>
</evidence>
<dbReference type="HAMAP" id="MF_00900">
    <property type="entry name" value="GTPase_HflX"/>
    <property type="match status" value="1"/>
</dbReference>
<evidence type="ECO:0000259" key="10">
    <source>
        <dbReference type="PROSITE" id="PS51705"/>
    </source>
</evidence>
<dbReference type="Gene3D" id="3.40.50.300">
    <property type="entry name" value="P-loop containing nucleotide triphosphate hydrolases"/>
    <property type="match status" value="1"/>
</dbReference>
<dbReference type="GO" id="GO:0046872">
    <property type="term" value="F:metal ion binding"/>
    <property type="evidence" value="ECO:0007669"/>
    <property type="project" value="UniProtKB-KW"/>
</dbReference>
<accession>A0A938BIM1</accession>
<dbReference type="GO" id="GO:0005525">
    <property type="term" value="F:GTP binding"/>
    <property type="evidence" value="ECO:0007669"/>
    <property type="project" value="UniProtKB-UniRule"/>
</dbReference>
<dbReference type="FunFam" id="3.40.50.11060:FF:000001">
    <property type="entry name" value="GTPase HflX"/>
    <property type="match status" value="1"/>
</dbReference>
<keyword evidence="4 8" id="KW-0460">Magnesium</keyword>
<dbReference type="InterPro" id="IPR042108">
    <property type="entry name" value="GTPase_HflX_N_sf"/>
</dbReference>
<comment type="subcellular location">
    <subcellularLocation>
        <location evidence="6">Cytoplasm</location>
    </subcellularLocation>
    <text evidence="6">May associate with membranes.</text>
</comment>
<evidence type="ECO:0000256" key="1">
    <source>
        <dbReference type="ARBA" id="ARBA00022490"/>
    </source>
</evidence>
<dbReference type="InterPro" id="IPR006073">
    <property type="entry name" value="GTP-bd"/>
</dbReference>
<dbReference type="InterPro" id="IPR025121">
    <property type="entry name" value="GTPase_HflX_N"/>
</dbReference>
<dbReference type="EMBL" id="VGJX01000227">
    <property type="protein sequence ID" value="MBM3274472.1"/>
    <property type="molecule type" value="Genomic_DNA"/>
</dbReference>
<dbReference type="InterPro" id="IPR030394">
    <property type="entry name" value="G_HFLX_dom"/>
</dbReference>
<dbReference type="NCBIfam" id="TIGR03156">
    <property type="entry name" value="GTP_HflX"/>
    <property type="match status" value="1"/>
</dbReference>
<keyword evidence="3 6" id="KW-0547">Nucleotide-binding</keyword>
<feature type="region of interest" description="Disordered" evidence="9">
    <location>
        <begin position="469"/>
        <end position="504"/>
    </location>
</feature>
<dbReference type="Proteomes" id="UP000703893">
    <property type="component" value="Unassembled WGS sequence"/>
</dbReference>
<dbReference type="NCBIfam" id="TIGR00231">
    <property type="entry name" value="small_GTP"/>
    <property type="match status" value="1"/>
</dbReference>
<sequence>MKGPARAPAKAERTQPEEIRGQPKGERRQAKGDRGHETAVKKPRALVVGVVFRGTSRESAEEHLEELTLLADTDGMEVVGSLLQTRAKPEPATLLGSGKIEEIALRAADEKVDWLLFDEELTPTQQKNIEKQTKIQVMDRTGLILDIFAMRARSKEAKTQVQLAQHEYMLPRLTGLWTHFSKQKGGVGIRSGEGESQLEIDKRIVKARIAALKRELARIGKQHDVRKKGHDDFFRVALVGYTNAGKSSLLNTVTRSAVLAEDRLFATLDATTRRWALSHGREVLLTDTVGFIRKLPHQLVASFRSTLAEAAEADLLLHVVDLSHPAWASQVEETRRVLTEIAADGVPEIVVFNKIDRKDAAQRLEAALADEPGAIAISALRGEGLQDLRRVVEAQISGPPREETFRLPAELGEGVALVYRRARVVSQNHVDGLVELLVQGPPGELASLAAALRDLGAPQPITEKLERELREEAEGDRRECDAPPQLDTDGADGPKRPSEATAGY</sequence>
<dbReference type="GO" id="GO:0043022">
    <property type="term" value="F:ribosome binding"/>
    <property type="evidence" value="ECO:0007669"/>
    <property type="project" value="TreeGrafter"/>
</dbReference>
<evidence type="ECO:0000256" key="2">
    <source>
        <dbReference type="ARBA" id="ARBA00022723"/>
    </source>
</evidence>
<feature type="binding site" evidence="7">
    <location>
        <begin position="378"/>
        <end position="380"/>
    </location>
    <ligand>
        <name>GTP</name>
        <dbReference type="ChEBI" id="CHEBI:37565"/>
    </ligand>
</feature>
<comment type="function">
    <text evidence="6">GTPase that associates with the 50S ribosomal subunit and may have a role during protein synthesis or ribosome biogenesis.</text>
</comment>
<comment type="similarity">
    <text evidence="6">Belongs to the TRAFAC class OBG-HflX-like GTPase superfamily. HflX GTPase family.</text>
</comment>
<dbReference type="InterPro" id="IPR016496">
    <property type="entry name" value="GTPase_HflX"/>
</dbReference>
<dbReference type="GO" id="GO:0005737">
    <property type="term" value="C:cytoplasm"/>
    <property type="evidence" value="ECO:0007669"/>
    <property type="project" value="UniProtKB-SubCell"/>
</dbReference>
<feature type="binding site" evidence="7">
    <location>
        <begin position="353"/>
        <end position="356"/>
    </location>
    <ligand>
        <name>GTP</name>
        <dbReference type="ChEBI" id="CHEBI:37565"/>
    </ligand>
</feature>
<feature type="region of interest" description="Disordered" evidence="9">
    <location>
        <begin position="1"/>
        <end position="40"/>
    </location>
</feature>
<feature type="binding site" evidence="7">
    <location>
        <begin position="265"/>
        <end position="269"/>
    </location>
    <ligand>
        <name>GTP</name>
        <dbReference type="ChEBI" id="CHEBI:37565"/>
    </ligand>
</feature>
<keyword evidence="5 6" id="KW-0342">GTP-binding</keyword>
<protein>
    <recommendedName>
        <fullName evidence="6">GTPase HflX</fullName>
    </recommendedName>
    <alternativeName>
        <fullName evidence="6">GTP-binding protein HflX</fullName>
    </alternativeName>
</protein>
<dbReference type="PROSITE" id="PS51705">
    <property type="entry name" value="G_HFLX"/>
    <property type="match status" value="1"/>
</dbReference>
<dbReference type="PRINTS" id="PR00326">
    <property type="entry name" value="GTP1OBG"/>
</dbReference>
<comment type="cofactor">
    <cofactor evidence="8">
        <name>Mg(2+)</name>
        <dbReference type="ChEBI" id="CHEBI:18420"/>
    </cofactor>
</comment>
<dbReference type="Pfam" id="PF16360">
    <property type="entry name" value="GTP-bdg_M"/>
    <property type="match status" value="1"/>
</dbReference>
<feature type="binding site" evidence="8">
    <location>
        <position position="247"/>
    </location>
    <ligand>
        <name>Mg(2+)</name>
        <dbReference type="ChEBI" id="CHEBI:18420"/>
    </ligand>
</feature>
<dbReference type="PANTHER" id="PTHR10229:SF0">
    <property type="entry name" value="GTP-BINDING PROTEIN 6-RELATED"/>
    <property type="match status" value="1"/>
</dbReference>
<dbReference type="Pfam" id="PF19275">
    <property type="entry name" value="HflX_C"/>
    <property type="match status" value="1"/>
</dbReference>
<evidence type="ECO:0000256" key="6">
    <source>
        <dbReference type="HAMAP-Rule" id="MF_00900"/>
    </source>
</evidence>
<dbReference type="Gene3D" id="3.40.50.11060">
    <property type="entry name" value="GTPase HflX, N-terminal domain"/>
    <property type="match status" value="1"/>
</dbReference>
<dbReference type="SUPFAM" id="SSF52540">
    <property type="entry name" value="P-loop containing nucleoside triphosphate hydrolases"/>
    <property type="match status" value="1"/>
</dbReference>
<comment type="caution">
    <text evidence="11">The sequence shown here is derived from an EMBL/GenBank/DDBJ whole genome shotgun (WGS) entry which is preliminary data.</text>
</comment>
<evidence type="ECO:0000313" key="11">
    <source>
        <dbReference type="EMBL" id="MBM3274472.1"/>
    </source>
</evidence>
<dbReference type="CDD" id="cd01878">
    <property type="entry name" value="HflX"/>
    <property type="match status" value="1"/>
</dbReference>
<feature type="compositionally biased region" description="Basic and acidic residues" evidence="9">
    <location>
        <begin position="469"/>
        <end position="481"/>
    </location>
</feature>
<dbReference type="InterPro" id="IPR045498">
    <property type="entry name" value="HflX_C"/>
</dbReference>
<feature type="domain" description="Hflx-type G" evidence="10">
    <location>
        <begin position="234"/>
        <end position="400"/>
    </location>
</feature>
<gene>
    <name evidence="6 11" type="primary">hflX</name>
    <name evidence="11" type="ORF">FJZ00_04930</name>
</gene>
<dbReference type="GO" id="GO:0003924">
    <property type="term" value="F:GTPase activity"/>
    <property type="evidence" value="ECO:0007669"/>
    <property type="project" value="UniProtKB-UniRule"/>
</dbReference>
<feature type="compositionally biased region" description="Basic and acidic residues" evidence="9">
    <location>
        <begin position="9"/>
        <end position="40"/>
    </location>
</feature>
<feature type="binding site" evidence="8">
    <location>
        <position position="267"/>
    </location>
    <ligand>
        <name>Mg(2+)</name>
        <dbReference type="ChEBI" id="CHEBI:18420"/>
    </ligand>
</feature>
<keyword evidence="1 6" id="KW-0963">Cytoplasm</keyword>